<keyword evidence="10" id="KW-0456">Lyase</keyword>
<evidence type="ECO:0000256" key="1">
    <source>
        <dbReference type="ARBA" id="ARBA00001933"/>
    </source>
</evidence>
<dbReference type="InterPro" id="IPR023026">
    <property type="entry name" value="Trp_synth_beta/beta-like"/>
</dbReference>
<dbReference type="SUPFAM" id="SSF53686">
    <property type="entry name" value="Tryptophan synthase beta subunit-like PLP-dependent enzymes"/>
    <property type="match status" value="1"/>
</dbReference>
<gene>
    <name evidence="13" type="ORF">Drose_14900</name>
</gene>
<dbReference type="EMBL" id="CP073721">
    <property type="protein sequence ID" value="UWZ39409.1"/>
    <property type="molecule type" value="Genomic_DNA"/>
</dbReference>
<comment type="catalytic activity">
    <reaction evidence="11">
        <text>(1S,2R)-1-C-(indol-3-yl)glycerol 3-phosphate + L-serine = D-glyceraldehyde 3-phosphate + L-tryptophan + H2O</text>
        <dbReference type="Rhea" id="RHEA:10532"/>
        <dbReference type="ChEBI" id="CHEBI:15377"/>
        <dbReference type="ChEBI" id="CHEBI:33384"/>
        <dbReference type="ChEBI" id="CHEBI:57912"/>
        <dbReference type="ChEBI" id="CHEBI:58866"/>
        <dbReference type="ChEBI" id="CHEBI:59776"/>
        <dbReference type="EC" id="4.2.1.20"/>
    </reaction>
</comment>
<keyword evidence="9" id="KW-0057">Aromatic amino acid biosynthesis</keyword>
<reference evidence="13" key="1">
    <citation type="submission" date="2021-04" db="EMBL/GenBank/DDBJ databases">
        <title>Biosynthetic gene clusters of Dactylosporangioum roseum.</title>
        <authorList>
            <person name="Hartkoorn R.C."/>
            <person name="Beaudoing E."/>
            <person name="Hot D."/>
            <person name="Moureu S."/>
        </authorList>
    </citation>
    <scope>NUCLEOTIDE SEQUENCE</scope>
    <source>
        <strain evidence="13">NRRL B-16295</strain>
    </source>
</reference>
<evidence type="ECO:0000256" key="5">
    <source>
        <dbReference type="ARBA" id="ARBA00012043"/>
    </source>
</evidence>
<keyword evidence="6" id="KW-0028">Amino-acid biosynthesis</keyword>
<dbReference type="InterPro" id="IPR036052">
    <property type="entry name" value="TrpB-like_PALP_sf"/>
</dbReference>
<evidence type="ECO:0000256" key="8">
    <source>
        <dbReference type="ARBA" id="ARBA00022898"/>
    </source>
</evidence>
<keyword evidence="14" id="KW-1185">Reference proteome</keyword>
<dbReference type="PANTHER" id="PTHR48077">
    <property type="entry name" value="TRYPTOPHAN SYNTHASE-RELATED"/>
    <property type="match status" value="1"/>
</dbReference>
<evidence type="ECO:0000313" key="13">
    <source>
        <dbReference type="EMBL" id="UWZ39409.1"/>
    </source>
</evidence>
<comment type="subunit">
    <text evidence="4">Tetramer of two alpha and two beta chains.</text>
</comment>
<keyword evidence="7" id="KW-0822">Tryptophan biosynthesis</keyword>
<evidence type="ECO:0000313" key="14">
    <source>
        <dbReference type="Proteomes" id="UP001058271"/>
    </source>
</evidence>
<organism evidence="13 14">
    <name type="scientific">Dactylosporangium roseum</name>
    <dbReference type="NCBI Taxonomy" id="47989"/>
    <lineage>
        <taxon>Bacteria</taxon>
        <taxon>Bacillati</taxon>
        <taxon>Actinomycetota</taxon>
        <taxon>Actinomycetes</taxon>
        <taxon>Micromonosporales</taxon>
        <taxon>Micromonosporaceae</taxon>
        <taxon>Dactylosporangium</taxon>
    </lineage>
</organism>
<evidence type="ECO:0000256" key="4">
    <source>
        <dbReference type="ARBA" id="ARBA00011270"/>
    </source>
</evidence>
<evidence type="ECO:0000256" key="9">
    <source>
        <dbReference type="ARBA" id="ARBA00023141"/>
    </source>
</evidence>
<evidence type="ECO:0000259" key="12">
    <source>
        <dbReference type="Pfam" id="PF00291"/>
    </source>
</evidence>
<proteinExistence type="inferred from homology"/>
<comment type="similarity">
    <text evidence="3">Belongs to the TrpB family.</text>
</comment>
<dbReference type="Gene3D" id="3.40.50.1100">
    <property type="match status" value="2"/>
</dbReference>
<comment type="cofactor">
    <cofactor evidence="1">
        <name>pyridoxal 5'-phosphate</name>
        <dbReference type="ChEBI" id="CHEBI:597326"/>
    </cofactor>
</comment>
<evidence type="ECO:0000256" key="6">
    <source>
        <dbReference type="ARBA" id="ARBA00022605"/>
    </source>
</evidence>
<dbReference type="InterPro" id="IPR001926">
    <property type="entry name" value="TrpB-like_PALP"/>
</dbReference>
<dbReference type="Pfam" id="PF00291">
    <property type="entry name" value="PALP"/>
    <property type="match status" value="1"/>
</dbReference>
<protein>
    <recommendedName>
        <fullName evidence="5">tryptophan synthase</fullName>
        <ecNumber evidence="5">4.2.1.20</ecNumber>
    </recommendedName>
</protein>
<feature type="domain" description="Tryptophan synthase beta chain-like PALP" evidence="12">
    <location>
        <begin position="60"/>
        <end position="366"/>
    </location>
</feature>
<name>A0ABY5ZCM4_9ACTN</name>
<evidence type="ECO:0000256" key="10">
    <source>
        <dbReference type="ARBA" id="ARBA00023239"/>
    </source>
</evidence>
<dbReference type="EC" id="4.2.1.20" evidence="5"/>
<keyword evidence="8" id="KW-0663">Pyridoxal phosphate</keyword>
<dbReference type="PANTHER" id="PTHR48077:SF3">
    <property type="entry name" value="TRYPTOPHAN SYNTHASE"/>
    <property type="match status" value="1"/>
</dbReference>
<comment type="pathway">
    <text evidence="2">Amino-acid biosynthesis; L-tryptophan biosynthesis; L-tryptophan from chorismate: step 5/5.</text>
</comment>
<evidence type="ECO:0000256" key="3">
    <source>
        <dbReference type="ARBA" id="ARBA00009982"/>
    </source>
</evidence>
<evidence type="ECO:0000256" key="11">
    <source>
        <dbReference type="ARBA" id="ARBA00049047"/>
    </source>
</evidence>
<evidence type="ECO:0000256" key="2">
    <source>
        <dbReference type="ARBA" id="ARBA00004733"/>
    </source>
</evidence>
<evidence type="ECO:0000256" key="7">
    <source>
        <dbReference type="ARBA" id="ARBA00022822"/>
    </source>
</evidence>
<sequence>MLPSLINLNYYCDVRLLDPVTGQPIEQARLAQVLTEPLAELELSRQRTVALPAALEDMLSYRPTPLFEARTFAEALGGRTRIFVKDEGATPSSNHKMNSALWVAYHCSRAGLKVMTTETTGNWGIALALAGTLFGIRVICFIDATSVRQRPDRVRAMTEAGAEVIVAEDEGGNADPLTLSASAAVRYTLRIPEARYIFGSVYNYFVLPQTMVGLEAAQQLPVRPDLVVGSCGGGANLLGIAAAFLVDRLETGSGPDLLCAEAEECPVVSKGRWGDHSIEDSRHYPLMRTYGLERLLGDTYIGGLGSTIVAGAVADLHSRRLLATATFPMGEARQAAELFERTEGRRVALETGYQLAAVAREVRRGAYRNVLVNISTVGNRSYA</sequence>
<accession>A0ABY5ZCM4</accession>
<dbReference type="Proteomes" id="UP001058271">
    <property type="component" value="Chromosome"/>
</dbReference>
<dbReference type="RefSeq" id="WP_260728813.1">
    <property type="nucleotide sequence ID" value="NZ_BAAABS010000064.1"/>
</dbReference>